<dbReference type="EMBL" id="FQVL01000001">
    <property type="protein sequence ID" value="SHE37502.1"/>
    <property type="molecule type" value="Genomic_DNA"/>
</dbReference>
<organism evidence="1 2">
    <name type="scientific">Seinonella peptonophila</name>
    <dbReference type="NCBI Taxonomy" id="112248"/>
    <lineage>
        <taxon>Bacteria</taxon>
        <taxon>Bacillati</taxon>
        <taxon>Bacillota</taxon>
        <taxon>Bacilli</taxon>
        <taxon>Bacillales</taxon>
        <taxon>Thermoactinomycetaceae</taxon>
        <taxon>Seinonella</taxon>
    </lineage>
</organism>
<reference evidence="1 2" key="1">
    <citation type="submission" date="2016-11" db="EMBL/GenBank/DDBJ databases">
        <authorList>
            <person name="Jaros S."/>
            <person name="Januszkiewicz K."/>
            <person name="Wedrychowicz H."/>
        </authorList>
    </citation>
    <scope>NUCLEOTIDE SEQUENCE [LARGE SCALE GENOMIC DNA]</scope>
    <source>
        <strain evidence="1 2">DSM 44666</strain>
    </source>
</reference>
<name>A0A1M4SZ67_9BACL</name>
<gene>
    <name evidence="1" type="ORF">SAMN05444392_101219</name>
</gene>
<evidence type="ECO:0000313" key="2">
    <source>
        <dbReference type="Proteomes" id="UP000184476"/>
    </source>
</evidence>
<sequence>MISIRYDTAFLLGVKPAIFVGEKEKVTYLCQEQGYPYITNEDFPYLKIPSYIFFQNERLRDSFRHKYRPELITNEEESYLFGGDIRFISYGNRLFHGSSSIEKEIRSVEER</sequence>
<evidence type="ECO:0000313" key="1">
    <source>
        <dbReference type="EMBL" id="SHE37502.1"/>
    </source>
</evidence>
<keyword evidence="2" id="KW-1185">Reference proteome</keyword>
<dbReference type="Proteomes" id="UP000184476">
    <property type="component" value="Unassembled WGS sequence"/>
</dbReference>
<proteinExistence type="predicted"/>
<accession>A0A1M4SZ67</accession>
<protein>
    <submittedName>
        <fullName evidence="1">Uncharacterized protein</fullName>
    </submittedName>
</protein>
<dbReference type="AlphaFoldDB" id="A0A1M4SZ67"/>